<proteinExistence type="predicted"/>
<feature type="region of interest" description="Disordered" evidence="1">
    <location>
        <begin position="158"/>
        <end position="221"/>
    </location>
</feature>
<feature type="region of interest" description="Disordered" evidence="1">
    <location>
        <begin position="87"/>
        <end position="119"/>
    </location>
</feature>
<dbReference type="GeneID" id="28733282"/>
<feature type="compositionally biased region" description="Low complexity" evidence="1">
    <location>
        <begin position="211"/>
        <end position="221"/>
    </location>
</feature>
<evidence type="ECO:0000256" key="1">
    <source>
        <dbReference type="SAM" id="MobiDB-lite"/>
    </source>
</evidence>
<sequence length="221" mass="24482">MLDADQEVIQSSAAITRGLTRDQIFDLVFAVDESRPRYEVENVGEIQEILESDSSKAKHKKCEKNRRIRHRIWQWLAHAMTPEAAHRAVESDPAYSDGKSGGGRKAKDGKKPTGQKPGKDEQLCSIIYTVSLLGIAVQSEHEGRKIAEERAYRAEARLAELTGGAPPSPRKRRRGDEQSSAESPKRRAIQLPQRLPPSPCTTAWLSPSPTPTMSSSSSFSH</sequence>
<accession>A0A0N0NK00</accession>
<comment type="caution">
    <text evidence="2">The sequence shown here is derived from an EMBL/GenBank/DDBJ whole genome shotgun (WGS) entry which is preliminary data.</text>
</comment>
<dbReference type="EMBL" id="LFJN01000025">
    <property type="protein sequence ID" value="KPI37239.1"/>
    <property type="molecule type" value="Genomic_DNA"/>
</dbReference>
<gene>
    <name evidence="2" type="ORF">AB675_1505</name>
</gene>
<reference evidence="2 3" key="1">
    <citation type="submission" date="2015-06" db="EMBL/GenBank/DDBJ databases">
        <title>Draft genome of the ant-associated black yeast Phialophora attae CBS 131958.</title>
        <authorList>
            <person name="Moreno L.F."/>
            <person name="Stielow B.J."/>
            <person name="de Hoog S."/>
            <person name="Vicente V.A."/>
            <person name="Weiss V.A."/>
            <person name="de Vries M."/>
            <person name="Cruz L.M."/>
            <person name="Souza E.M."/>
        </authorList>
    </citation>
    <scope>NUCLEOTIDE SEQUENCE [LARGE SCALE GENOMIC DNA]</scope>
    <source>
        <strain evidence="2 3">CBS 131958</strain>
    </source>
</reference>
<evidence type="ECO:0000313" key="2">
    <source>
        <dbReference type="EMBL" id="KPI37239.1"/>
    </source>
</evidence>
<evidence type="ECO:0000313" key="3">
    <source>
        <dbReference type="Proteomes" id="UP000038010"/>
    </source>
</evidence>
<keyword evidence="3" id="KW-1185">Reference proteome</keyword>
<name>A0A0N0NK00_9EURO</name>
<dbReference type="AlphaFoldDB" id="A0A0N0NK00"/>
<feature type="compositionally biased region" description="Basic and acidic residues" evidence="1">
    <location>
        <begin position="105"/>
        <end position="119"/>
    </location>
</feature>
<dbReference type="VEuPathDB" id="FungiDB:AB675_1505"/>
<dbReference type="RefSeq" id="XP_017997202.1">
    <property type="nucleotide sequence ID" value="XM_018141402.1"/>
</dbReference>
<dbReference type="Proteomes" id="UP000038010">
    <property type="component" value="Unassembled WGS sequence"/>
</dbReference>
<organism evidence="2 3">
    <name type="scientific">Cyphellophora attinorum</name>
    <dbReference type="NCBI Taxonomy" id="1664694"/>
    <lineage>
        <taxon>Eukaryota</taxon>
        <taxon>Fungi</taxon>
        <taxon>Dikarya</taxon>
        <taxon>Ascomycota</taxon>
        <taxon>Pezizomycotina</taxon>
        <taxon>Eurotiomycetes</taxon>
        <taxon>Chaetothyriomycetidae</taxon>
        <taxon>Chaetothyriales</taxon>
        <taxon>Cyphellophoraceae</taxon>
        <taxon>Cyphellophora</taxon>
    </lineage>
</organism>
<protein>
    <submittedName>
        <fullName evidence="2">Uncharacterized protein</fullName>
    </submittedName>
</protein>